<sequence length="790" mass="89906">MLFQDAGACITINGQQSEWFSLHRSIRQGCPLAPSLYVIAAEGLSYLLANAAHAGLVQGIQLPSSPQQLINGHFADDSFLTLAESEASVSNAMQCLDTFCLASGSAIQWKKTQCYRQAVGPKPPWLEGFQWLWIEPGIQFKFLGIPFAFMASPADLWDYVIQRVEKKISFWLTKHLSLAGKFQVCSKVLAATHVYYSSCWAPSKAAYHRLEKILREFLWANSEGNHGFHRVAWDVCCTPKNTGGLGLINIQLQGVALTTKWIIRSLEGEESWKILLRHCISQGSPLNRKAWQGLNYYSLLLCPVPIKIGGSFVAKSIWKAWELLKPHLLWQGDGFRNGLSLNSLSLWWNPVFQYQDKPLALSVQFKGMRLFRKGVKFIQDLFCPATRDWLPWISLKAKFSLHDNDKQAIFLIQELIPGDYLHKIGVHTQRPWWFDWHWPAATPFRNYKPRVGYKLLAQKQLPFNKLNARWSLHSTRFGWKQRFQVVWAIPIEPKVAHFLWCILHQGLPVGKCLILMGAPPLRCPFCNHIETLLHLFWFCPHAQSAWRWIHTLFQPFLPTFFTWKMVLLGDSAFVPAKFYNIWHSFRATILYHIWKTRNSAIFNKETVDRTFVISNKLVVISNVSLQIQVQAEKVRIEVEHLQTLLDHWGSNPCTVSRVPPNSPHRRSRSQGRRSRSRGRHNFDRGLARGRRSTSPHRRGPSPPPSWAPPAPGVFGQLGGGSSGWQAPDHSKFPRLSLAISPNQRGNEEEQPQTDGWEPITDTPANPPGGWGDRPKSPPQSPPASMFATAA</sequence>
<keyword evidence="5" id="KW-1185">Reference proteome</keyword>
<dbReference type="InterPro" id="IPR000477">
    <property type="entry name" value="RT_dom"/>
</dbReference>
<reference evidence="4 5" key="1">
    <citation type="journal article" date="2021" name="Nat. Plants">
        <title>The Taxus genome provides insights into paclitaxel biosynthesis.</title>
        <authorList>
            <person name="Xiong X."/>
            <person name="Gou J."/>
            <person name="Liao Q."/>
            <person name="Li Y."/>
            <person name="Zhou Q."/>
            <person name="Bi G."/>
            <person name="Li C."/>
            <person name="Du R."/>
            <person name="Wang X."/>
            <person name="Sun T."/>
            <person name="Guo L."/>
            <person name="Liang H."/>
            <person name="Lu P."/>
            <person name="Wu Y."/>
            <person name="Zhang Z."/>
            <person name="Ro D.K."/>
            <person name="Shang Y."/>
            <person name="Huang S."/>
            <person name="Yan J."/>
        </authorList>
    </citation>
    <scope>NUCLEOTIDE SEQUENCE [LARGE SCALE GENOMIC DNA]</scope>
    <source>
        <strain evidence="4">Ta-2019</strain>
    </source>
</reference>
<feature type="compositionally biased region" description="Basic residues" evidence="1">
    <location>
        <begin position="663"/>
        <end position="679"/>
    </location>
</feature>
<evidence type="ECO:0008006" key="6">
    <source>
        <dbReference type="Google" id="ProtNLM"/>
    </source>
</evidence>
<organism evidence="4 5">
    <name type="scientific">Taxus chinensis</name>
    <name type="common">Chinese yew</name>
    <name type="synonym">Taxus wallichiana var. chinensis</name>
    <dbReference type="NCBI Taxonomy" id="29808"/>
    <lineage>
        <taxon>Eukaryota</taxon>
        <taxon>Viridiplantae</taxon>
        <taxon>Streptophyta</taxon>
        <taxon>Embryophyta</taxon>
        <taxon>Tracheophyta</taxon>
        <taxon>Spermatophyta</taxon>
        <taxon>Pinopsida</taxon>
        <taxon>Pinidae</taxon>
        <taxon>Conifers II</taxon>
        <taxon>Cupressales</taxon>
        <taxon>Taxaceae</taxon>
        <taxon>Taxus</taxon>
    </lineage>
</organism>
<feature type="domain" description="Reverse transcriptase" evidence="2">
    <location>
        <begin position="9"/>
        <end position="145"/>
    </location>
</feature>
<accession>A0AA38FAU6</accession>
<evidence type="ECO:0000259" key="3">
    <source>
        <dbReference type="Pfam" id="PF13966"/>
    </source>
</evidence>
<protein>
    <recommendedName>
        <fullName evidence="6">Reverse transcriptase domain-containing protein</fullName>
    </recommendedName>
</protein>
<dbReference type="Pfam" id="PF13966">
    <property type="entry name" value="zf-RVT"/>
    <property type="match status" value="1"/>
</dbReference>
<dbReference type="EMBL" id="JAHRHJ020000011">
    <property type="protein sequence ID" value="KAH9294882.1"/>
    <property type="molecule type" value="Genomic_DNA"/>
</dbReference>
<dbReference type="OMA" id="NCWRARN"/>
<dbReference type="PANTHER" id="PTHR33116">
    <property type="entry name" value="REVERSE TRANSCRIPTASE ZINC-BINDING DOMAIN-CONTAINING PROTEIN-RELATED-RELATED"/>
    <property type="match status" value="1"/>
</dbReference>
<evidence type="ECO:0000256" key="1">
    <source>
        <dbReference type="SAM" id="MobiDB-lite"/>
    </source>
</evidence>
<name>A0AA38FAU6_TAXCH</name>
<feature type="compositionally biased region" description="Basic residues" evidence="1">
    <location>
        <begin position="687"/>
        <end position="699"/>
    </location>
</feature>
<feature type="domain" description="Reverse transcriptase zinc-binding" evidence="3">
    <location>
        <begin position="480"/>
        <end position="546"/>
    </location>
</feature>
<evidence type="ECO:0000313" key="4">
    <source>
        <dbReference type="EMBL" id="KAH9294882.1"/>
    </source>
</evidence>
<gene>
    <name evidence="4" type="ORF">KI387_038470</name>
</gene>
<comment type="caution">
    <text evidence="4">The sequence shown here is derived from an EMBL/GenBank/DDBJ whole genome shotgun (WGS) entry which is preliminary data.</text>
</comment>
<proteinExistence type="predicted"/>
<dbReference type="InterPro" id="IPR026960">
    <property type="entry name" value="RVT-Znf"/>
</dbReference>
<dbReference type="AlphaFoldDB" id="A0AA38FAU6"/>
<evidence type="ECO:0000313" key="5">
    <source>
        <dbReference type="Proteomes" id="UP000824469"/>
    </source>
</evidence>
<feature type="region of interest" description="Disordered" evidence="1">
    <location>
        <begin position="652"/>
        <end position="790"/>
    </location>
</feature>
<dbReference type="PANTHER" id="PTHR33116:SF86">
    <property type="entry name" value="REVERSE TRANSCRIPTASE DOMAIN-CONTAINING PROTEIN"/>
    <property type="match status" value="1"/>
</dbReference>
<dbReference type="Proteomes" id="UP000824469">
    <property type="component" value="Unassembled WGS sequence"/>
</dbReference>
<feature type="compositionally biased region" description="Pro residues" evidence="1">
    <location>
        <begin position="700"/>
        <end position="711"/>
    </location>
</feature>
<dbReference type="Pfam" id="PF00078">
    <property type="entry name" value="RVT_1"/>
    <property type="match status" value="1"/>
</dbReference>
<evidence type="ECO:0000259" key="2">
    <source>
        <dbReference type="Pfam" id="PF00078"/>
    </source>
</evidence>